<evidence type="ECO:0000313" key="3">
    <source>
        <dbReference type="Proteomes" id="UP000198575"/>
    </source>
</evidence>
<dbReference type="AlphaFoldDB" id="A0A1I4XUN1"/>
<dbReference type="InterPro" id="IPR019734">
    <property type="entry name" value="TPR_rpt"/>
</dbReference>
<dbReference type="Pfam" id="PF14559">
    <property type="entry name" value="TPR_19"/>
    <property type="match status" value="1"/>
</dbReference>
<evidence type="ECO:0000313" key="2">
    <source>
        <dbReference type="EMBL" id="SFN28989.1"/>
    </source>
</evidence>
<dbReference type="SUPFAM" id="SSF48452">
    <property type="entry name" value="TPR-like"/>
    <property type="match status" value="1"/>
</dbReference>
<dbReference type="PROSITE" id="PS50005">
    <property type="entry name" value="TPR"/>
    <property type="match status" value="1"/>
</dbReference>
<dbReference type="InterPro" id="IPR011990">
    <property type="entry name" value="TPR-like_helical_dom_sf"/>
</dbReference>
<sequence length="598" mass="64641">YVNVMPDLKVRDTVTRMQRDPDKTEIDRAVGSEVAIRDGAKALILPTIAEIGGRVRITAEVIDPQTQTTVYSETADGIGKESILPSLDTINSRLRVRLGEALATVSKESRPLEKVATDNLDALKAYSLGNHNYVRGQFKEAMALYQQALAIDTTFSSASLRVATIHASSGRSDAADAALQQALSRRERLSPRDVLYAEVLLSTLRAQPDVATKWSALAETYPDYFAGTAGCAYFNWRYANHFDKKTLSLAEAAASMKNPSRQASLHLLGILLAGEERAEEALRTFAEAESEGFVRTEYHAATLASQRKFDQAAATLARSPDATASENAVVRSTRGALESAFLVDRGLLAEAMRHLSASAMDVPAGNALSGLFEAMELSIGGDLGDTSDAQRLILLRKAMARALSLKQVAATAAAESLDAQILLLAYLRANQGDVEGARAGLAGLADQNFPEYSANYKLRAIARAEIARANGQPDRAIEQLNKLLDGSELYLTHVALLNAHSAAGQARMALDEARWLTAHRGRAYAEYSPGNLLTTFNIKQANLALLRAAELSRTLGNRKEAGEMLGAFRNAWPDVKPFPALARRMTEIQSDLGPEDSP</sequence>
<evidence type="ECO:0000256" key="1">
    <source>
        <dbReference type="PROSITE-ProRule" id="PRU00339"/>
    </source>
</evidence>
<gene>
    <name evidence="2" type="ORF">SAMN05216289_1121</name>
</gene>
<protein>
    <submittedName>
        <fullName evidence="2">Putative peptide modification system cyclase</fullName>
    </submittedName>
</protein>
<reference evidence="2 3" key="1">
    <citation type="submission" date="2016-10" db="EMBL/GenBank/DDBJ databases">
        <authorList>
            <person name="de Groot N.N."/>
        </authorList>
    </citation>
    <scope>NUCLEOTIDE SEQUENCE [LARGE SCALE GENOMIC DNA]</scope>
    <source>
        <strain evidence="2 3">CGMCC 1.7659</strain>
    </source>
</reference>
<dbReference type="RefSeq" id="WP_092407485.1">
    <property type="nucleotide sequence ID" value="NZ_FOVF01000012.1"/>
</dbReference>
<name>A0A1I4XUN1_9GAMM</name>
<dbReference type="STRING" id="578942.SAMN05216289_1121"/>
<accession>A0A1I4XUN1</accession>
<feature type="repeat" description="TPR" evidence="1">
    <location>
        <begin position="122"/>
        <end position="155"/>
    </location>
</feature>
<organism evidence="2 3">
    <name type="scientific">Dokdonella immobilis</name>
    <dbReference type="NCBI Taxonomy" id="578942"/>
    <lineage>
        <taxon>Bacteria</taxon>
        <taxon>Pseudomonadati</taxon>
        <taxon>Pseudomonadota</taxon>
        <taxon>Gammaproteobacteria</taxon>
        <taxon>Lysobacterales</taxon>
        <taxon>Rhodanobacteraceae</taxon>
        <taxon>Dokdonella</taxon>
    </lineage>
</organism>
<dbReference type="Proteomes" id="UP000198575">
    <property type="component" value="Unassembled WGS sequence"/>
</dbReference>
<keyword evidence="1" id="KW-0802">TPR repeat</keyword>
<dbReference type="EMBL" id="FOVF01000012">
    <property type="protein sequence ID" value="SFN28989.1"/>
    <property type="molecule type" value="Genomic_DNA"/>
</dbReference>
<proteinExistence type="predicted"/>
<dbReference type="SMART" id="SM00028">
    <property type="entry name" value="TPR"/>
    <property type="match status" value="2"/>
</dbReference>
<dbReference type="Gene3D" id="1.25.40.10">
    <property type="entry name" value="Tetratricopeptide repeat domain"/>
    <property type="match status" value="1"/>
</dbReference>
<keyword evidence="3" id="KW-1185">Reference proteome</keyword>
<feature type="non-terminal residue" evidence="2">
    <location>
        <position position="1"/>
    </location>
</feature>